<dbReference type="RefSeq" id="WP_280603232.1">
    <property type="nucleotide sequence ID" value="NZ_JARXRN010000029.1"/>
</dbReference>
<accession>A0ABT6JNG2</accession>
<sequence>MRHLDRATLDRQLDELQAQLPQLIAETEPEHLMDAFAGIADEILERASPEDCRHVDARINCMLHEAGLVPGDDGEPCDDA</sequence>
<reference evidence="1 2" key="1">
    <citation type="submission" date="2023-04" db="EMBL/GenBank/DDBJ databases">
        <title>Luteimonas sp. M1R5S18.</title>
        <authorList>
            <person name="Sun J.-Q."/>
        </authorList>
    </citation>
    <scope>NUCLEOTIDE SEQUENCE [LARGE SCALE GENOMIC DNA]</scope>
    <source>
        <strain evidence="1 2">M1R5S18</strain>
    </source>
</reference>
<keyword evidence="2" id="KW-1185">Reference proteome</keyword>
<evidence type="ECO:0000313" key="1">
    <source>
        <dbReference type="EMBL" id="MDH5832187.1"/>
    </source>
</evidence>
<protein>
    <submittedName>
        <fullName evidence="1">Uncharacterized protein</fullName>
    </submittedName>
</protein>
<gene>
    <name evidence="1" type="ORF">QFW80_16840</name>
</gene>
<evidence type="ECO:0000313" key="2">
    <source>
        <dbReference type="Proteomes" id="UP001156831"/>
    </source>
</evidence>
<name>A0ABT6JNG2_9GAMM</name>
<dbReference type="EMBL" id="JARXRN010000029">
    <property type="protein sequence ID" value="MDH5832187.1"/>
    <property type="molecule type" value="Genomic_DNA"/>
</dbReference>
<comment type="caution">
    <text evidence="1">The sequence shown here is derived from an EMBL/GenBank/DDBJ whole genome shotgun (WGS) entry which is preliminary data.</text>
</comment>
<organism evidence="1 2">
    <name type="scientific">Luteimonas rhizosphaericola</name>
    <dbReference type="NCBI Taxonomy" id="3042024"/>
    <lineage>
        <taxon>Bacteria</taxon>
        <taxon>Pseudomonadati</taxon>
        <taxon>Pseudomonadota</taxon>
        <taxon>Gammaproteobacteria</taxon>
        <taxon>Lysobacterales</taxon>
        <taxon>Lysobacteraceae</taxon>
        <taxon>Luteimonas</taxon>
    </lineage>
</organism>
<proteinExistence type="predicted"/>
<dbReference type="Proteomes" id="UP001156831">
    <property type="component" value="Unassembled WGS sequence"/>
</dbReference>